<dbReference type="Proteomes" id="UP000004995">
    <property type="component" value="Unassembled WGS sequence"/>
</dbReference>
<dbReference type="EMBL" id="AGNK02001272">
    <property type="status" value="NOT_ANNOTATED_CDS"/>
    <property type="molecule type" value="Genomic_DNA"/>
</dbReference>
<feature type="signal peptide" evidence="2">
    <location>
        <begin position="1"/>
        <end position="39"/>
    </location>
</feature>
<sequence length="107" mass="12785">MGDGRRRRRLPRSSPPIRFERQLRWLLLSLAICAQRAEASRDRFRRRPPAASPIRLLRQWRRRPPHLSLIPHRLLFRRRISMRPTGARAAAHQSLGVPRQRRHPGVW</sequence>
<dbReference type="HOGENOM" id="CLU_2214569_0_0_1"/>
<dbReference type="InParanoid" id="K3ZZF9"/>
<dbReference type="Gramene" id="KQL26005">
    <property type="protein sequence ID" value="KQL26005"/>
    <property type="gene ID" value="SETIT_031991mg"/>
</dbReference>
<keyword evidence="4" id="KW-1185">Reference proteome</keyword>
<reference evidence="3" key="2">
    <citation type="submission" date="2018-08" db="UniProtKB">
        <authorList>
            <consortium name="EnsemblPlants"/>
        </authorList>
    </citation>
    <scope>IDENTIFICATION</scope>
    <source>
        <strain evidence="3">Yugu1</strain>
    </source>
</reference>
<evidence type="ECO:0000313" key="4">
    <source>
        <dbReference type="Proteomes" id="UP000004995"/>
    </source>
</evidence>
<evidence type="ECO:0000256" key="1">
    <source>
        <dbReference type="SAM" id="MobiDB-lite"/>
    </source>
</evidence>
<proteinExistence type="predicted"/>
<reference evidence="4" key="1">
    <citation type="journal article" date="2012" name="Nat. Biotechnol.">
        <title>Reference genome sequence of the model plant Setaria.</title>
        <authorList>
            <person name="Bennetzen J.L."/>
            <person name="Schmutz J."/>
            <person name="Wang H."/>
            <person name="Percifield R."/>
            <person name="Hawkins J."/>
            <person name="Pontaroli A.C."/>
            <person name="Estep M."/>
            <person name="Feng L."/>
            <person name="Vaughn J.N."/>
            <person name="Grimwood J."/>
            <person name="Jenkins J."/>
            <person name="Barry K."/>
            <person name="Lindquist E."/>
            <person name="Hellsten U."/>
            <person name="Deshpande S."/>
            <person name="Wang X."/>
            <person name="Wu X."/>
            <person name="Mitros T."/>
            <person name="Triplett J."/>
            <person name="Yang X."/>
            <person name="Ye C.Y."/>
            <person name="Mauro-Herrera M."/>
            <person name="Wang L."/>
            <person name="Li P."/>
            <person name="Sharma M."/>
            <person name="Sharma R."/>
            <person name="Ronald P.C."/>
            <person name="Panaud O."/>
            <person name="Kellogg E.A."/>
            <person name="Brutnell T.P."/>
            <person name="Doust A.N."/>
            <person name="Tuskan G.A."/>
            <person name="Rokhsar D."/>
            <person name="Devos K.M."/>
        </authorList>
    </citation>
    <scope>NUCLEOTIDE SEQUENCE [LARGE SCALE GENOMIC DNA]</scope>
    <source>
        <strain evidence="4">cv. Yugu1</strain>
    </source>
</reference>
<evidence type="ECO:0000313" key="3">
    <source>
        <dbReference type="EnsemblPlants" id="KQL26005"/>
    </source>
</evidence>
<keyword evidence="2" id="KW-0732">Signal</keyword>
<feature type="region of interest" description="Disordered" evidence="1">
    <location>
        <begin position="86"/>
        <end position="107"/>
    </location>
</feature>
<protein>
    <submittedName>
        <fullName evidence="3">Uncharacterized protein</fullName>
    </submittedName>
</protein>
<dbReference type="AlphaFoldDB" id="K3ZZF9"/>
<dbReference type="EnsemblPlants" id="KQL26005">
    <property type="protein sequence ID" value="KQL26005"/>
    <property type="gene ID" value="SETIT_031991mg"/>
</dbReference>
<feature type="chain" id="PRO_5010128486" evidence="2">
    <location>
        <begin position="40"/>
        <end position="107"/>
    </location>
</feature>
<evidence type="ECO:0000256" key="2">
    <source>
        <dbReference type="SAM" id="SignalP"/>
    </source>
</evidence>
<name>K3ZZF9_SETIT</name>
<accession>K3ZZF9</accession>
<organism evidence="3 4">
    <name type="scientific">Setaria italica</name>
    <name type="common">Foxtail millet</name>
    <name type="synonym">Panicum italicum</name>
    <dbReference type="NCBI Taxonomy" id="4555"/>
    <lineage>
        <taxon>Eukaryota</taxon>
        <taxon>Viridiplantae</taxon>
        <taxon>Streptophyta</taxon>
        <taxon>Embryophyta</taxon>
        <taxon>Tracheophyta</taxon>
        <taxon>Spermatophyta</taxon>
        <taxon>Magnoliopsida</taxon>
        <taxon>Liliopsida</taxon>
        <taxon>Poales</taxon>
        <taxon>Poaceae</taxon>
        <taxon>PACMAD clade</taxon>
        <taxon>Panicoideae</taxon>
        <taxon>Panicodae</taxon>
        <taxon>Paniceae</taxon>
        <taxon>Cenchrinae</taxon>
        <taxon>Setaria</taxon>
    </lineage>
</organism>